<keyword evidence="5 10" id="KW-0479">Metal-binding</keyword>
<dbReference type="PIRSF" id="PIRSF006268">
    <property type="entry name" value="ApbE"/>
    <property type="match status" value="1"/>
</dbReference>
<comment type="catalytic activity">
    <reaction evidence="9 10 12">
        <text>L-threonyl-[protein] + FAD = FMN-L-threonyl-[protein] + AMP + H(+)</text>
        <dbReference type="Rhea" id="RHEA:36847"/>
        <dbReference type="Rhea" id="RHEA-COMP:11060"/>
        <dbReference type="Rhea" id="RHEA-COMP:11061"/>
        <dbReference type="ChEBI" id="CHEBI:15378"/>
        <dbReference type="ChEBI" id="CHEBI:30013"/>
        <dbReference type="ChEBI" id="CHEBI:57692"/>
        <dbReference type="ChEBI" id="CHEBI:74257"/>
        <dbReference type="ChEBI" id="CHEBI:456215"/>
        <dbReference type="EC" id="2.7.1.180"/>
    </reaction>
</comment>
<sequence length="339" mass="37592">MKHVSKKFVLLPAAAVLFFSCSSEREASLSFMAMDTFMTLKCRAEEPEKLNQEVKAEVERLEALFSVTDSQSDFYRVNDAAEYPVIVSDSTRDLLELSVKYSELTDGALDITMYPVLREWGFTNGNYHVPSSDKIDSLLKNVGYKNLKLDGNFITLKEGQMLDPGAVGKGYAGDAAVELYKKNGVRSALIDLGGNIQLLGKKPDGKDWRVALRNPWGGSPVLTVKVHDCAVITSGGYERHFVADDGKSYIHIFDPATGRPVDNSLVSATIIAEKGVYADALSTAVFVMGEEKAFELWKKCSDFEMVLLKNDRSAVYTEGLEKKLEMDFDFTSVTVLKRK</sequence>
<evidence type="ECO:0000256" key="8">
    <source>
        <dbReference type="ARBA" id="ARBA00031306"/>
    </source>
</evidence>
<dbReference type="EC" id="2.7.1.180" evidence="1 10"/>
<feature type="binding site" evidence="11">
    <location>
        <position position="166"/>
    </location>
    <ligand>
        <name>Mg(2+)</name>
        <dbReference type="ChEBI" id="CHEBI:18420"/>
    </ligand>
</feature>
<dbReference type="GO" id="GO:0046872">
    <property type="term" value="F:metal ion binding"/>
    <property type="evidence" value="ECO:0007669"/>
    <property type="project" value="UniProtKB-UniRule"/>
</dbReference>
<evidence type="ECO:0000256" key="2">
    <source>
        <dbReference type="ARBA" id="ARBA00016337"/>
    </source>
</evidence>
<dbReference type="InterPro" id="IPR024932">
    <property type="entry name" value="ApbE"/>
</dbReference>
<dbReference type="InterPro" id="IPR003374">
    <property type="entry name" value="ApbE-like_sf"/>
</dbReference>
<keyword evidence="12" id="KW-0472">Membrane</keyword>
<gene>
    <name evidence="13" type="ORF">HNP77_000929</name>
</gene>
<evidence type="ECO:0000256" key="1">
    <source>
        <dbReference type="ARBA" id="ARBA00011955"/>
    </source>
</evidence>
<keyword evidence="12" id="KW-1003">Cell membrane</keyword>
<dbReference type="EMBL" id="JACHFR010000002">
    <property type="protein sequence ID" value="MBB5218560.1"/>
    <property type="molecule type" value="Genomic_DNA"/>
</dbReference>
<keyword evidence="12 13" id="KW-0449">Lipoprotein</keyword>
<keyword evidence="14" id="KW-1185">Reference proteome</keyword>
<dbReference type="PROSITE" id="PS51257">
    <property type="entry name" value="PROKAR_LIPOPROTEIN"/>
    <property type="match status" value="1"/>
</dbReference>
<reference evidence="13 14" key="1">
    <citation type="submission" date="2020-08" db="EMBL/GenBank/DDBJ databases">
        <title>Genomic Encyclopedia of Type Strains, Phase IV (KMG-IV): sequencing the most valuable type-strain genomes for metagenomic binning, comparative biology and taxonomic classification.</title>
        <authorList>
            <person name="Goeker M."/>
        </authorList>
    </citation>
    <scope>NUCLEOTIDE SEQUENCE [LARGE SCALE GENOMIC DNA]</scope>
    <source>
        <strain evidence="13 14">DSM 103679</strain>
    </source>
</reference>
<dbReference type="GO" id="GO:0016740">
    <property type="term" value="F:transferase activity"/>
    <property type="evidence" value="ECO:0007669"/>
    <property type="project" value="UniProtKB-UniRule"/>
</dbReference>
<organism evidence="13 14">
    <name type="scientific">Treponema rectale</name>
    <dbReference type="NCBI Taxonomy" id="744512"/>
    <lineage>
        <taxon>Bacteria</taxon>
        <taxon>Pseudomonadati</taxon>
        <taxon>Spirochaetota</taxon>
        <taxon>Spirochaetia</taxon>
        <taxon>Spirochaetales</taxon>
        <taxon>Treponemataceae</taxon>
        <taxon>Treponema</taxon>
    </lineage>
</organism>
<comment type="subcellular location">
    <subcellularLocation>
        <location evidence="12">Cell inner membrane</location>
        <topology evidence="12">Lipid-anchor</topology>
        <orientation evidence="12">Periplasmic side</orientation>
    </subcellularLocation>
</comment>
<feature type="binding site" evidence="11">
    <location>
        <position position="283"/>
    </location>
    <ligand>
        <name>Mg(2+)</name>
        <dbReference type="ChEBI" id="CHEBI:18420"/>
    </ligand>
</feature>
<evidence type="ECO:0000256" key="4">
    <source>
        <dbReference type="ARBA" id="ARBA00022679"/>
    </source>
</evidence>
<evidence type="ECO:0000256" key="10">
    <source>
        <dbReference type="PIRNR" id="PIRNR006268"/>
    </source>
</evidence>
<keyword evidence="12" id="KW-0997">Cell inner membrane</keyword>
<keyword evidence="6 10" id="KW-0274">FAD</keyword>
<evidence type="ECO:0000256" key="3">
    <source>
        <dbReference type="ARBA" id="ARBA00022630"/>
    </source>
</evidence>
<keyword evidence="7 10" id="KW-0460">Magnesium</keyword>
<feature type="binding site" evidence="11">
    <location>
        <position position="279"/>
    </location>
    <ligand>
        <name>Mg(2+)</name>
        <dbReference type="ChEBI" id="CHEBI:18420"/>
    </ligand>
</feature>
<evidence type="ECO:0000256" key="11">
    <source>
        <dbReference type="PIRSR" id="PIRSR006268-2"/>
    </source>
</evidence>
<comment type="similarity">
    <text evidence="10 12">Belongs to the ApbE family.</text>
</comment>
<evidence type="ECO:0000256" key="7">
    <source>
        <dbReference type="ARBA" id="ARBA00022842"/>
    </source>
</evidence>
<dbReference type="Pfam" id="PF02424">
    <property type="entry name" value="ApbE"/>
    <property type="match status" value="1"/>
</dbReference>
<comment type="function">
    <text evidence="12">Flavin transferase that catalyzes the transfer of the FMN moiety of FAD and its covalent binding to the hydroxyl group of a threonine residue in a target flavoprotein.</text>
</comment>
<evidence type="ECO:0000313" key="13">
    <source>
        <dbReference type="EMBL" id="MBB5218560.1"/>
    </source>
</evidence>
<evidence type="ECO:0000256" key="5">
    <source>
        <dbReference type="ARBA" id="ARBA00022723"/>
    </source>
</evidence>
<evidence type="ECO:0000256" key="6">
    <source>
        <dbReference type="ARBA" id="ARBA00022827"/>
    </source>
</evidence>
<dbReference type="GO" id="GO:0005886">
    <property type="term" value="C:plasma membrane"/>
    <property type="evidence" value="ECO:0007669"/>
    <property type="project" value="UniProtKB-SubCell"/>
</dbReference>
<protein>
    <recommendedName>
        <fullName evidence="2 10">FAD:protein FMN transferase</fullName>
        <ecNumber evidence="1 10">2.7.1.180</ecNumber>
    </recommendedName>
    <alternativeName>
        <fullName evidence="8 10">Flavin transferase</fullName>
    </alternativeName>
</protein>
<dbReference type="PANTHER" id="PTHR30040">
    <property type="entry name" value="THIAMINE BIOSYNTHESIS LIPOPROTEIN APBE"/>
    <property type="match status" value="1"/>
</dbReference>
<dbReference type="SUPFAM" id="SSF143631">
    <property type="entry name" value="ApbE-like"/>
    <property type="match status" value="1"/>
</dbReference>
<dbReference type="PANTHER" id="PTHR30040:SF2">
    <property type="entry name" value="FAD:PROTEIN FMN TRANSFERASE"/>
    <property type="match status" value="1"/>
</dbReference>
<dbReference type="RefSeq" id="WP_184652009.1">
    <property type="nucleotide sequence ID" value="NZ_JACHFR010000002.1"/>
</dbReference>
<evidence type="ECO:0000313" key="14">
    <source>
        <dbReference type="Proteomes" id="UP000578697"/>
    </source>
</evidence>
<comment type="caution">
    <text evidence="13">The sequence shown here is derived from an EMBL/GenBank/DDBJ whole genome shotgun (WGS) entry which is preliminary data.</text>
</comment>
<dbReference type="Gene3D" id="3.10.520.10">
    <property type="entry name" value="ApbE-like domains"/>
    <property type="match status" value="1"/>
</dbReference>
<proteinExistence type="inferred from homology"/>
<dbReference type="Proteomes" id="UP000578697">
    <property type="component" value="Unassembled WGS sequence"/>
</dbReference>
<keyword evidence="4 10" id="KW-0808">Transferase</keyword>
<comment type="cofactor">
    <cofactor evidence="11">
        <name>Mg(2+)</name>
        <dbReference type="ChEBI" id="CHEBI:18420"/>
    </cofactor>
    <cofactor evidence="11">
        <name>Mn(2+)</name>
        <dbReference type="ChEBI" id="CHEBI:29035"/>
    </cofactor>
    <text evidence="11">Magnesium. Can also use manganese.</text>
</comment>
<accession>A0A840SCV5</accession>
<evidence type="ECO:0000256" key="12">
    <source>
        <dbReference type="RuleBase" id="RU363002"/>
    </source>
</evidence>
<evidence type="ECO:0000256" key="9">
    <source>
        <dbReference type="ARBA" id="ARBA00048540"/>
    </source>
</evidence>
<name>A0A840SCV5_9SPIR</name>
<dbReference type="AlphaFoldDB" id="A0A840SCV5"/>
<keyword evidence="3 10" id="KW-0285">Flavoprotein</keyword>